<organism evidence="1 2">
    <name type="scientific">Nocardia seriolae</name>
    <dbReference type="NCBI Taxonomy" id="37332"/>
    <lineage>
        <taxon>Bacteria</taxon>
        <taxon>Bacillati</taxon>
        <taxon>Actinomycetota</taxon>
        <taxon>Actinomycetes</taxon>
        <taxon>Mycobacteriales</taxon>
        <taxon>Nocardiaceae</taxon>
        <taxon>Nocardia</taxon>
    </lineage>
</organism>
<evidence type="ECO:0000313" key="1">
    <source>
        <dbReference type="EMBL" id="APA99836.1"/>
    </source>
</evidence>
<sequence>MALRISGRAITSDMTPETAHLVPGPDGGAWALSWLPGWDLTREQAIDGMALDEMLSDPAAVDAELAMELAALRAESLGMGLEDVVVRLCARVIERDRMRRRQAGDGRSAAGSAGRPGLGKVVTQRVRRYLGGVVIALLWAGYARRCARSEAMR</sequence>
<reference evidence="1 2" key="1">
    <citation type="submission" date="2016-10" db="EMBL/GenBank/DDBJ databases">
        <title>Genome sequence of Nocardia seriolae strain EM150506, isolated from Anguila japonica.</title>
        <authorList>
            <person name="Han H.-J."/>
        </authorList>
    </citation>
    <scope>NUCLEOTIDE SEQUENCE [LARGE SCALE GENOMIC DNA]</scope>
    <source>
        <strain evidence="1 2">EM150506</strain>
    </source>
</reference>
<dbReference type="RefSeq" id="WP_052086842.1">
    <property type="nucleotide sequence ID" value="NZ_AP017900.1"/>
</dbReference>
<dbReference type="Proteomes" id="UP000180166">
    <property type="component" value="Chromosome"/>
</dbReference>
<gene>
    <name evidence="1" type="ORF">NS506_05797</name>
</gene>
<evidence type="ECO:0000313" key="2">
    <source>
        <dbReference type="Proteomes" id="UP000180166"/>
    </source>
</evidence>
<dbReference type="KEGG" id="nsr:NS506_05797"/>
<name>A0ABC8B0S4_9NOCA</name>
<proteinExistence type="predicted"/>
<dbReference type="AlphaFoldDB" id="A0ABC8B0S4"/>
<dbReference type="EMBL" id="CP017839">
    <property type="protein sequence ID" value="APA99836.1"/>
    <property type="molecule type" value="Genomic_DNA"/>
</dbReference>
<accession>A0ABC8B0S4</accession>
<dbReference type="GeneID" id="93376303"/>
<protein>
    <submittedName>
        <fullName evidence="1">Uncharacterized protein</fullName>
    </submittedName>
</protein>